<dbReference type="Gene3D" id="3.60.130.10">
    <property type="entry name" value="Clavaminate synthase-like"/>
    <property type="match status" value="1"/>
</dbReference>
<feature type="domain" description="TauD/TfdA-like" evidence="4">
    <location>
        <begin position="111"/>
        <end position="264"/>
    </location>
</feature>
<comment type="cofactor">
    <cofactor evidence="1">
        <name>Fe(2+)</name>
        <dbReference type="ChEBI" id="CHEBI:29033"/>
    </cofactor>
</comment>
<evidence type="ECO:0000256" key="3">
    <source>
        <dbReference type="ARBA" id="ARBA00023194"/>
    </source>
</evidence>
<keyword evidence="2" id="KW-0560">Oxidoreductase</keyword>
<organism evidence="5 6">
    <name type="scientific">Photorhabdus luminescens subsp. mexicana</name>
    <dbReference type="NCBI Taxonomy" id="2100167"/>
    <lineage>
        <taxon>Bacteria</taxon>
        <taxon>Pseudomonadati</taxon>
        <taxon>Pseudomonadota</taxon>
        <taxon>Gammaproteobacteria</taxon>
        <taxon>Enterobacterales</taxon>
        <taxon>Morganellaceae</taxon>
        <taxon>Photorhabdus</taxon>
    </lineage>
</organism>
<dbReference type="GO" id="GO:0017000">
    <property type="term" value="P:antibiotic biosynthetic process"/>
    <property type="evidence" value="ECO:0007669"/>
    <property type="project" value="UniProtKB-KW"/>
</dbReference>
<protein>
    <recommendedName>
        <fullName evidence="4">TauD/TfdA-like domain-containing protein</fullName>
    </recommendedName>
</protein>
<evidence type="ECO:0000256" key="1">
    <source>
        <dbReference type="ARBA" id="ARBA00001954"/>
    </source>
</evidence>
<dbReference type="InterPro" id="IPR042098">
    <property type="entry name" value="TauD-like_sf"/>
</dbReference>
<name>A0A4R4JNK7_PHOLU</name>
<sequence>MIYNDYPLFSNIKRIINSDDYNFSELRDNKKIKYIHKDNVDLGLSKEIYGKVFSGREIYVIEFHNDQNISDISLWLESIFGTLLTYKNRGFKEYETIKPVDNPKWFFESNLSQPVHTDEGHEEKQPNIVALYCQNPSYEGGDSILVDSDAVYNFVFEKYGKKSDILFHDECLAHFSNNKFFQKRVFSKISNNIGISFSPLLNKFKCTEDVYSMLMDISAFIHQKENQYRLRLIKNQCIVFSNYLYLHSRTKFPKDSPRTLFRFWF</sequence>
<dbReference type="PANTHER" id="PTHR10696:SF56">
    <property type="entry name" value="TAUD_TFDA-LIKE DOMAIN-CONTAINING PROTEIN"/>
    <property type="match status" value="1"/>
</dbReference>
<keyword evidence="3" id="KW-0045">Antibiotic biosynthesis</keyword>
<dbReference type="AlphaFoldDB" id="A0A4R4JNK7"/>
<evidence type="ECO:0000313" key="6">
    <source>
        <dbReference type="Proteomes" id="UP000295550"/>
    </source>
</evidence>
<dbReference type="GO" id="GO:0016706">
    <property type="term" value="F:2-oxoglutarate-dependent dioxygenase activity"/>
    <property type="evidence" value="ECO:0007669"/>
    <property type="project" value="UniProtKB-ARBA"/>
</dbReference>
<evidence type="ECO:0000313" key="5">
    <source>
        <dbReference type="EMBL" id="TDB55596.1"/>
    </source>
</evidence>
<gene>
    <name evidence="5" type="ORF">C5468_02925</name>
</gene>
<dbReference type="InterPro" id="IPR050411">
    <property type="entry name" value="AlphaKG_dependent_hydroxylases"/>
</dbReference>
<dbReference type="Pfam" id="PF02668">
    <property type="entry name" value="TauD"/>
    <property type="match status" value="1"/>
</dbReference>
<dbReference type="SUPFAM" id="SSF51197">
    <property type="entry name" value="Clavaminate synthase-like"/>
    <property type="match status" value="1"/>
</dbReference>
<dbReference type="InterPro" id="IPR003819">
    <property type="entry name" value="TauD/TfdA-like"/>
</dbReference>
<reference evidence="5 6" key="1">
    <citation type="journal article" date="2019" name="Int. J. Syst. Evol. Microbiol.">
        <title>Photorhabdus khanii subsp. guanajuatensis subsp. nov., isolated from Heterorhabditis atacamensis, and Photorhabdus luminescens subsp. mexicana subsp. nov., isolated from Heterorhabditis mexicana entomopathogenic nematodes.</title>
        <authorList>
            <person name="Machado R.A.R."/>
            <person name="Bruno P."/>
            <person name="Arce C.C.M."/>
            <person name="Liechti N."/>
            <person name="Kohler A."/>
            <person name="Bernal J."/>
            <person name="Bruggmann R."/>
            <person name="Turlings T.C.J."/>
        </authorList>
    </citation>
    <scope>NUCLEOTIDE SEQUENCE [LARGE SCALE GENOMIC DNA]</scope>
    <source>
        <strain evidence="5 6">MEX47-22</strain>
    </source>
</reference>
<dbReference type="RefSeq" id="WP_132343783.1">
    <property type="nucleotide sequence ID" value="NZ_CAWOLF010000003.1"/>
</dbReference>
<dbReference type="EMBL" id="PUJX01000003">
    <property type="protein sequence ID" value="TDB55596.1"/>
    <property type="molecule type" value="Genomic_DNA"/>
</dbReference>
<evidence type="ECO:0000259" key="4">
    <source>
        <dbReference type="Pfam" id="PF02668"/>
    </source>
</evidence>
<accession>A0A4R4JNK7</accession>
<dbReference type="PANTHER" id="PTHR10696">
    <property type="entry name" value="GAMMA-BUTYROBETAINE HYDROXYLASE-RELATED"/>
    <property type="match status" value="1"/>
</dbReference>
<proteinExistence type="predicted"/>
<comment type="caution">
    <text evidence="5">The sequence shown here is derived from an EMBL/GenBank/DDBJ whole genome shotgun (WGS) entry which is preliminary data.</text>
</comment>
<dbReference type="Proteomes" id="UP000295550">
    <property type="component" value="Unassembled WGS sequence"/>
</dbReference>
<evidence type="ECO:0000256" key="2">
    <source>
        <dbReference type="ARBA" id="ARBA00023002"/>
    </source>
</evidence>